<dbReference type="GO" id="GO:0046872">
    <property type="term" value="F:metal ion binding"/>
    <property type="evidence" value="ECO:0007669"/>
    <property type="project" value="UniProtKB-UniRule"/>
</dbReference>
<evidence type="ECO:0000259" key="14">
    <source>
        <dbReference type="PROSITE" id="PS51959"/>
    </source>
</evidence>
<dbReference type="AlphaFoldDB" id="A0A812CYX8"/>
<keyword evidence="7 12" id="KW-0378">Hydrolase</keyword>
<organism evidence="15 16">
    <name type="scientific">Acanthosepion pharaonis</name>
    <name type="common">Pharaoh cuttlefish</name>
    <name type="synonym">Sepia pharaonis</name>
    <dbReference type="NCBI Taxonomy" id="158019"/>
    <lineage>
        <taxon>Eukaryota</taxon>
        <taxon>Metazoa</taxon>
        <taxon>Spiralia</taxon>
        <taxon>Lophotrochozoa</taxon>
        <taxon>Mollusca</taxon>
        <taxon>Cephalopoda</taxon>
        <taxon>Coleoidea</taxon>
        <taxon>Decapodiformes</taxon>
        <taxon>Sepiida</taxon>
        <taxon>Sepiina</taxon>
        <taxon>Sepiidae</taxon>
        <taxon>Acanthosepion</taxon>
    </lineage>
</organism>
<evidence type="ECO:0000256" key="6">
    <source>
        <dbReference type="ARBA" id="ARBA00022759"/>
    </source>
</evidence>
<keyword evidence="10 12" id="KW-0464">Manganese</keyword>
<comment type="similarity">
    <text evidence="2 12">Belongs to the ENDOU family.</text>
</comment>
<keyword evidence="8 12" id="KW-0694">RNA-binding</keyword>
<dbReference type="GO" id="GO:0016829">
    <property type="term" value="F:lyase activity"/>
    <property type="evidence" value="ECO:0007669"/>
    <property type="project" value="UniProtKB-KW"/>
</dbReference>
<dbReference type="PROSITE" id="PS50958">
    <property type="entry name" value="SMB_2"/>
    <property type="match status" value="1"/>
</dbReference>
<dbReference type="PANTHER" id="PTHR12439:SF42">
    <property type="entry name" value="ENDORIBONUCLEASE-RELATED"/>
    <property type="match status" value="1"/>
</dbReference>
<dbReference type="InterPro" id="IPR001212">
    <property type="entry name" value="Somatomedin_B_dom"/>
</dbReference>
<keyword evidence="16" id="KW-1185">Reference proteome</keyword>
<evidence type="ECO:0000256" key="9">
    <source>
        <dbReference type="ARBA" id="ARBA00023157"/>
    </source>
</evidence>
<evidence type="ECO:0000256" key="5">
    <source>
        <dbReference type="ARBA" id="ARBA00022723"/>
    </source>
</evidence>
<keyword evidence="6 12" id="KW-0255">Endonuclease</keyword>
<dbReference type="Pfam" id="PF01033">
    <property type="entry name" value="Somatomedin_B"/>
    <property type="match status" value="1"/>
</dbReference>
<comment type="catalytic activity">
    <reaction evidence="12">
        <text>ribonucleotidyl-uridine-RNA = a 5'-end dephospho-uridine-RNA + a 3'-end 2',3'-cyclophospho-ribonucleotide-RNA</text>
        <dbReference type="Rhea" id="RHEA:67792"/>
        <dbReference type="Rhea" id="RHEA-COMP:10464"/>
        <dbReference type="Rhea" id="RHEA-COMP:17354"/>
        <dbReference type="Rhea" id="RHEA-COMP:17356"/>
        <dbReference type="ChEBI" id="CHEBI:83064"/>
        <dbReference type="ChEBI" id="CHEBI:173117"/>
        <dbReference type="ChEBI" id="CHEBI:173224"/>
    </reaction>
</comment>
<dbReference type="Gene3D" id="4.10.410.20">
    <property type="match status" value="1"/>
</dbReference>
<evidence type="ECO:0000256" key="8">
    <source>
        <dbReference type="ARBA" id="ARBA00022884"/>
    </source>
</evidence>
<dbReference type="OrthoDB" id="430326at2759"/>
<evidence type="ECO:0000259" key="13">
    <source>
        <dbReference type="PROSITE" id="PS50958"/>
    </source>
</evidence>
<dbReference type="CDD" id="cd21159">
    <property type="entry name" value="XendoU"/>
    <property type="match status" value="1"/>
</dbReference>
<accession>A0A812CYX8</accession>
<dbReference type="GO" id="GO:0004521">
    <property type="term" value="F:RNA endonuclease activity"/>
    <property type="evidence" value="ECO:0007669"/>
    <property type="project" value="UniProtKB-UniRule"/>
</dbReference>
<evidence type="ECO:0000313" key="16">
    <source>
        <dbReference type="Proteomes" id="UP000597762"/>
    </source>
</evidence>
<dbReference type="InterPro" id="IPR036024">
    <property type="entry name" value="Somatomedin_B-like_dom_sf"/>
</dbReference>
<gene>
    <name evidence="15" type="ORF">SPHA_45888</name>
</gene>
<dbReference type="Pfam" id="PF09412">
    <property type="entry name" value="XendoU"/>
    <property type="match status" value="1"/>
</dbReference>
<evidence type="ECO:0000256" key="4">
    <source>
        <dbReference type="ARBA" id="ARBA00022722"/>
    </source>
</evidence>
<feature type="domain" description="SMB" evidence="13">
    <location>
        <begin position="26"/>
        <end position="69"/>
    </location>
</feature>
<comment type="subunit">
    <text evidence="3 12">Monomer.</text>
</comment>
<protein>
    <recommendedName>
        <fullName evidence="12">Uridylate-specific endoribonuclease</fullName>
        <ecNumber evidence="12">4.6.1.-</ecNumber>
    </recommendedName>
</protein>
<dbReference type="PROSITE" id="PS51959">
    <property type="entry name" value="ENDOU"/>
    <property type="match status" value="1"/>
</dbReference>
<evidence type="ECO:0000256" key="7">
    <source>
        <dbReference type="ARBA" id="ARBA00022801"/>
    </source>
</evidence>
<dbReference type="GO" id="GO:0016787">
    <property type="term" value="F:hydrolase activity"/>
    <property type="evidence" value="ECO:0007669"/>
    <property type="project" value="UniProtKB-KW"/>
</dbReference>
<sequence length="336" mass="38198">MWRKLFLAACVLLALCHFSEARRKTRVDNCIGRCNNVVNPSALCQCNPRCHEFSNCCRDKVSRCGPAPTQSPSPGSNATFAELSQFFTTLWGSDTNSVNITVNYQGKTNSSNKADMAPQPLFRELPKKICDKTTYKTFFVLLDNYNHRVGQSEDRLQVEKNEENEFLNAILSTTVMAKTHEFLKRKGLVPFSKNGFKNKLREMWFNTYSRSGGTQDTSGFEHVFVGELKHGSVSGLHSWLQFYNEERYNRLNYMGWIYKKKHGILGLKFKWLNKIKPISTIQVGPSPEFDIAVLSTCFLVNPPRGNCQFKIGKDKLTIKVYKVNGSPTKIGSAFLQ</sequence>
<keyword evidence="5 12" id="KW-0479">Metal-binding</keyword>
<comment type="caution">
    <text evidence="15">The sequence shown here is derived from an EMBL/GenBank/DDBJ whole genome shotgun (WGS) entry which is preliminary data.</text>
</comment>
<dbReference type="InterPro" id="IPR018998">
    <property type="entry name" value="EndoU_C"/>
</dbReference>
<proteinExistence type="inferred from homology"/>
<feature type="signal peptide" evidence="12">
    <location>
        <begin position="1"/>
        <end position="21"/>
    </location>
</feature>
<evidence type="ECO:0000256" key="11">
    <source>
        <dbReference type="ARBA" id="ARBA00023239"/>
    </source>
</evidence>
<reference evidence="15" key="1">
    <citation type="submission" date="2021-01" db="EMBL/GenBank/DDBJ databases">
        <authorList>
            <person name="Li R."/>
            <person name="Bekaert M."/>
        </authorList>
    </citation>
    <scope>NUCLEOTIDE SEQUENCE</scope>
    <source>
        <strain evidence="15">Farmed</strain>
    </source>
</reference>
<dbReference type="InterPro" id="IPR039787">
    <property type="entry name" value="ENDOU"/>
</dbReference>
<keyword evidence="9" id="KW-1015">Disulfide bond</keyword>
<evidence type="ECO:0000313" key="15">
    <source>
        <dbReference type="EMBL" id="CAE1286244.1"/>
    </source>
</evidence>
<keyword evidence="12" id="KW-0732">Signal</keyword>
<evidence type="ECO:0000256" key="12">
    <source>
        <dbReference type="RuleBase" id="RU367085"/>
    </source>
</evidence>
<keyword evidence="4 12" id="KW-0540">Nuclease</keyword>
<evidence type="ECO:0000256" key="3">
    <source>
        <dbReference type="ARBA" id="ARBA00011245"/>
    </source>
</evidence>
<dbReference type="EMBL" id="CAHIKZ030002393">
    <property type="protein sequence ID" value="CAE1286244.1"/>
    <property type="molecule type" value="Genomic_DNA"/>
</dbReference>
<keyword evidence="11" id="KW-0456">Lyase</keyword>
<feature type="chain" id="PRO_5033091993" description="Uridylate-specific endoribonuclease" evidence="12">
    <location>
        <begin position="22"/>
        <end position="336"/>
    </location>
</feature>
<dbReference type="SUPFAM" id="SSF90188">
    <property type="entry name" value="Somatomedin B domain"/>
    <property type="match status" value="1"/>
</dbReference>
<dbReference type="InterPro" id="IPR037227">
    <property type="entry name" value="EndoU-like"/>
</dbReference>
<dbReference type="GO" id="GO:0003723">
    <property type="term" value="F:RNA binding"/>
    <property type="evidence" value="ECO:0007669"/>
    <property type="project" value="UniProtKB-UniRule"/>
</dbReference>
<name>A0A812CYX8_ACAPH</name>
<dbReference type="PANTHER" id="PTHR12439">
    <property type="entry name" value="PLACENTAL PROTEIN 11-RELATED"/>
    <property type="match status" value="1"/>
</dbReference>
<evidence type="ECO:0000256" key="10">
    <source>
        <dbReference type="ARBA" id="ARBA00023211"/>
    </source>
</evidence>
<dbReference type="SUPFAM" id="SSF142877">
    <property type="entry name" value="EndoU-like"/>
    <property type="match status" value="1"/>
</dbReference>
<comment type="cofactor">
    <cofactor evidence="1 12">
        <name>Mn(2+)</name>
        <dbReference type="ChEBI" id="CHEBI:29035"/>
    </cofactor>
</comment>
<dbReference type="EC" id="4.6.1.-" evidence="12"/>
<evidence type="ECO:0000256" key="2">
    <source>
        <dbReference type="ARBA" id="ARBA00010168"/>
    </source>
</evidence>
<evidence type="ECO:0000256" key="1">
    <source>
        <dbReference type="ARBA" id="ARBA00001936"/>
    </source>
</evidence>
<dbReference type="Proteomes" id="UP000597762">
    <property type="component" value="Unassembled WGS sequence"/>
</dbReference>
<feature type="domain" description="EndoU" evidence="14">
    <location>
        <begin position="76"/>
        <end position="336"/>
    </location>
</feature>